<feature type="region of interest" description="Disordered" evidence="2">
    <location>
        <begin position="86"/>
        <end position="135"/>
    </location>
</feature>
<keyword evidence="4" id="KW-1185">Reference proteome</keyword>
<name>A0A9P6QQ72_9FUNG</name>
<dbReference type="OrthoDB" id="2442196at2759"/>
<protein>
    <submittedName>
        <fullName evidence="3">Uncharacterized protein</fullName>
    </submittedName>
</protein>
<dbReference type="Proteomes" id="UP000823405">
    <property type="component" value="Unassembled WGS sequence"/>
</dbReference>
<evidence type="ECO:0000256" key="1">
    <source>
        <dbReference type="SAM" id="Coils"/>
    </source>
</evidence>
<reference evidence="3" key="1">
    <citation type="journal article" date="2020" name="Fungal Divers.">
        <title>Resolving the Mortierellaceae phylogeny through synthesis of multi-gene phylogenetics and phylogenomics.</title>
        <authorList>
            <person name="Vandepol N."/>
            <person name="Liber J."/>
            <person name="Desiro A."/>
            <person name="Na H."/>
            <person name="Kennedy M."/>
            <person name="Barry K."/>
            <person name="Grigoriev I.V."/>
            <person name="Miller A.N."/>
            <person name="O'Donnell K."/>
            <person name="Stajich J.E."/>
            <person name="Bonito G."/>
        </authorList>
    </citation>
    <scope>NUCLEOTIDE SEQUENCE</scope>
    <source>
        <strain evidence="3">NVP60</strain>
    </source>
</reference>
<evidence type="ECO:0000313" key="3">
    <source>
        <dbReference type="EMBL" id="KAG0285205.1"/>
    </source>
</evidence>
<comment type="caution">
    <text evidence="3">The sequence shown here is derived from an EMBL/GenBank/DDBJ whole genome shotgun (WGS) entry which is preliminary data.</text>
</comment>
<gene>
    <name evidence="3" type="ORF">BGZ97_007892</name>
</gene>
<dbReference type="AlphaFoldDB" id="A0A9P6QQ72"/>
<accession>A0A9P6QQ72</accession>
<proteinExistence type="predicted"/>
<organism evidence="3 4">
    <name type="scientific">Linnemannia gamsii</name>
    <dbReference type="NCBI Taxonomy" id="64522"/>
    <lineage>
        <taxon>Eukaryota</taxon>
        <taxon>Fungi</taxon>
        <taxon>Fungi incertae sedis</taxon>
        <taxon>Mucoromycota</taxon>
        <taxon>Mortierellomycotina</taxon>
        <taxon>Mortierellomycetes</taxon>
        <taxon>Mortierellales</taxon>
        <taxon>Mortierellaceae</taxon>
        <taxon>Linnemannia</taxon>
    </lineage>
</organism>
<evidence type="ECO:0000313" key="4">
    <source>
        <dbReference type="Proteomes" id="UP000823405"/>
    </source>
</evidence>
<feature type="compositionally biased region" description="Polar residues" evidence="2">
    <location>
        <begin position="118"/>
        <end position="132"/>
    </location>
</feature>
<feature type="coiled-coil region" evidence="1">
    <location>
        <begin position="172"/>
        <end position="221"/>
    </location>
</feature>
<feature type="compositionally biased region" description="Basic and acidic residues" evidence="2">
    <location>
        <begin position="97"/>
        <end position="107"/>
    </location>
</feature>
<sequence length="269" mass="30986">MISYSTFRIRHKRLNSKILVNGMFRIFLASQFLIDSLRTRARLADRNFEFRIPYSGPNILFETITKELVREFTVAAESVKRRQGKKQDEEILDEGLMENRGDDDNGHQGKHSSLIRAENQSVNRTELQNSDVGGTAHDQVYRGSLDLDEGAVFGSGSRDDLWEVVTVQARVFQELADEVVCLRDEIAQLKMKGRLSKDDAAAAAADVVTGLKEEVARLQRRDKMREFEAKTKFREMEDKLVFFQEEIMKMFGGRRIREYTAALYVVLFF</sequence>
<evidence type="ECO:0000256" key="2">
    <source>
        <dbReference type="SAM" id="MobiDB-lite"/>
    </source>
</evidence>
<dbReference type="EMBL" id="JAAAIN010003549">
    <property type="protein sequence ID" value="KAG0285205.1"/>
    <property type="molecule type" value="Genomic_DNA"/>
</dbReference>
<keyword evidence="1" id="KW-0175">Coiled coil</keyword>